<evidence type="ECO:0000313" key="1">
    <source>
        <dbReference type="EMBL" id="KAL3516589.1"/>
    </source>
</evidence>
<reference evidence="1 2" key="1">
    <citation type="submission" date="2024-11" db="EMBL/GenBank/DDBJ databases">
        <title>A near-complete genome assembly of Cinchona calisaya.</title>
        <authorList>
            <person name="Lian D.C."/>
            <person name="Zhao X.W."/>
            <person name="Wei L."/>
        </authorList>
    </citation>
    <scope>NUCLEOTIDE SEQUENCE [LARGE SCALE GENOMIC DNA]</scope>
    <source>
        <tissue evidence="1">Nenye</tissue>
    </source>
</reference>
<gene>
    <name evidence="1" type="ORF">ACH5RR_023491</name>
</gene>
<name>A0ABD2ZBX7_9GENT</name>
<dbReference type="EMBL" id="JBJUIK010000010">
    <property type="protein sequence ID" value="KAL3516589.1"/>
    <property type="molecule type" value="Genomic_DNA"/>
</dbReference>
<dbReference type="Proteomes" id="UP001630127">
    <property type="component" value="Unassembled WGS sequence"/>
</dbReference>
<proteinExistence type="predicted"/>
<sequence>MNFKGKNIPFDRDLLAWAGLVPGGHLIEGFEVDVMINMYLSAASPKKTVVKQKSASVPSHLTERSGLGMTSLKKHLPNNYA</sequence>
<protein>
    <submittedName>
        <fullName evidence="1">Uncharacterized protein</fullName>
    </submittedName>
</protein>
<evidence type="ECO:0000313" key="2">
    <source>
        <dbReference type="Proteomes" id="UP001630127"/>
    </source>
</evidence>
<dbReference type="AlphaFoldDB" id="A0ABD2ZBX7"/>
<organism evidence="1 2">
    <name type="scientific">Cinchona calisaya</name>
    <dbReference type="NCBI Taxonomy" id="153742"/>
    <lineage>
        <taxon>Eukaryota</taxon>
        <taxon>Viridiplantae</taxon>
        <taxon>Streptophyta</taxon>
        <taxon>Embryophyta</taxon>
        <taxon>Tracheophyta</taxon>
        <taxon>Spermatophyta</taxon>
        <taxon>Magnoliopsida</taxon>
        <taxon>eudicotyledons</taxon>
        <taxon>Gunneridae</taxon>
        <taxon>Pentapetalae</taxon>
        <taxon>asterids</taxon>
        <taxon>lamiids</taxon>
        <taxon>Gentianales</taxon>
        <taxon>Rubiaceae</taxon>
        <taxon>Cinchonoideae</taxon>
        <taxon>Cinchoneae</taxon>
        <taxon>Cinchona</taxon>
    </lineage>
</organism>
<accession>A0ABD2ZBX7</accession>
<comment type="caution">
    <text evidence="1">The sequence shown here is derived from an EMBL/GenBank/DDBJ whole genome shotgun (WGS) entry which is preliminary data.</text>
</comment>
<keyword evidence="2" id="KW-1185">Reference proteome</keyword>